<dbReference type="PANTHER" id="PTHR31157:SF1">
    <property type="entry name" value="SCP DOMAIN-CONTAINING PROTEIN"/>
    <property type="match status" value="1"/>
</dbReference>
<name>A0A5J5KA83_9ACTN</name>
<dbReference type="CDD" id="cd05379">
    <property type="entry name" value="CAP_bacterial"/>
    <property type="match status" value="1"/>
</dbReference>
<dbReference type="PANTHER" id="PTHR31157">
    <property type="entry name" value="SCP DOMAIN-CONTAINING PROTEIN"/>
    <property type="match status" value="1"/>
</dbReference>
<dbReference type="AlphaFoldDB" id="A0A5J5KA83"/>
<dbReference type="SUPFAM" id="SSF55797">
    <property type="entry name" value="PR-1-like"/>
    <property type="match status" value="1"/>
</dbReference>
<dbReference type="Proteomes" id="UP000327011">
    <property type="component" value="Unassembled WGS sequence"/>
</dbReference>
<feature type="region of interest" description="Disordered" evidence="1">
    <location>
        <begin position="50"/>
        <end position="132"/>
    </location>
</feature>
<dbReference type="EMBL" id="VYTZ01000001">
    <property type="protein sequence ID" value="KAA9381807.1"/>
    <property type="molecule type" value="Genomic_DNA"/>
</dbReference>
<evidence type="ECO:0000313" key="4">
    <source>
        <dbReference type="Proteomes" id="UP000327011"/>
    </source>
</evidence>
<dbReference type="InterPro" id="IPR014044">
    <property type="entry name" value="CAP_dom"/>
</dbReference>
<keyword evidence="4" id="KW-1185">Reference proteome</keyword>
<sequence length="262" mass="27925">MWQTPHKRNTLRGPFRVTQMGLLACAVAVLLTGVVIGRVTAAPDRVGNVYLRESQPGPPSPSADALATARRDRPPLEPVARTEAPQVTASATPVPRSRRERPSTMIDGSGGGSSYTTTLTPETGGESGSYGEDPMRFASMEAELVRLVNIERRRHGCGPLRVDPRLVTSARAHSEEMAAGNRFRHTSPGGATPWDRMGAAGYRDGGAETIARGYDTAEQVVRGWMAGPTDRATLLNCRLVATGVGVSAGPGGPWWTEDFGYS</sequence>
<evidence type="ECO:0000313" key="3">
    <source>
        <dbReference type="EMBL" id="KAA9381807.1"/>
    </source>
</evidence>
<reference evidence="3 4" key="1">
    <citation type="submission" date="2019-09" db="EMBL/GenBank/DDBJ databases">
        <title>Screening of Novel Bioactive Compounds from Soil-Associated.</title>
        <authorList>
            <person name="Gong X."/>
        </authorList>
    </citation>
    <scope>NUCLEOTIDE SEQUENCE [LARGE SCALE GENOMIC DNA]</scope>
    <source>
        <strain evidence="3 4">Gxj-6</strain>
    </source>
</reference>
<evidence type="ECO:0000256" key="1">
    <source>
        <dbReference type="SAM" id="MobiDB-lite"/>
    </source>
</evidence>
<feature type="domain" description="SCP" evidence="2">
    <location>
        <begin position="145"/>
        <end position="256"/>
    </location>
</feature>
<gene>
    <name evidence="3" type="ORF">F5972_03040</name>
</gene>
<dbReference type="Pfam" id="PF00188">
    <property type="entry name" value="CAP"/>
    <property type="match status" value="1"/>
</dbReference>
<protein>
    <submittedName>
        <fullName evidence="3">CAP domain-containing protein</fullName>
    </submittedName>
</protein>
<organism evidence="3 4">
    <name type="scientific">Microbispora cellulosiformans</name>
    <dbReference type="NCBI Taxonomy" id="2614688"/>
    <lineage>
        <taxon>Bacteria</taxon>
        <taxon>Bacillati</taxon>
        <taxon>Actinomycetota</taxon>
        <taxon>Actinomycetes</taxon>
        <taxon>Streptosporangiales</taxon>
        <taxon>Streptosporangiaceae</taxon>
        <taxon>Microbispora</taxon>
    </lineage>
</organism>
<comment type="caution">
    <text evidence="3">The sequence shown here is derived from an EMBL/GenBank/DDBJ whole genome shotgun (WGS) entry which is preliminary data.</text>
</comment>
<accession>A0A5J5KA83</accession>
<dbReference type="InterPro" id="IPR035940">
    <property type="entry name" value="CAP_sf"/>
</dbReference>
<proteinExistence type="predicted"/>
<evidence type="ECO:0000259" key="2">
    <source>
        <dbReference type="Pfam" id="PF00188"/>
    </source>
</evidence>
<dbReference type="Gene3D" id="3.40.33.10">
    <property type="entry name" value="CAP"/>
    <property type="match status" value="1"/>
</dbReference>